<feature type="transmembrane region" description="Helical" evidence="10">
    <location>
        <begin position="124"/>
        <end position="146"/>
    </location>
</feature>
<feature type="transmembrane region" description="Helical" evidence="10">
    <location>
        <begin position="238"/>
        <end position="258"/>
    </location>
</feature>
<protein>
    <submittedName>
        <fullName evidence="12">Sodium/proton antiporter, CPA1 family</fullName>
    </submittedName>
</protein>
<sequence>MNAYNIIIALSCVIIFSHIFNFISKRTNVPSVILLIILGVGINFGLQLYGFKIDSYVMGTLEVLGIVGLIMIVLEAAIDLELTKEKWPIIWKSFLMALISLVGCAFIISLIINQFYREDPVISLLYAVPLSIVSSAIVIPSVGNLVNKKKEFMIYESTFSDILGIMFFYFVVENVDTTNANAVIYSVIGNIVITIIVSIALGYGLILMFQRLKGDVKLFMLIAVLVLMYAIGKQLHLSSLVIILIFGLILNNNQLFFVGKMKEWIDQSTINGILKDLHLVTRETAFVVRTFFFVVFGSTIDLQALLNLQVLGISLGIVAVFFAVRFILLKIFYTKEDSILPEFFITPRGLITILLFFSIPAEIQSDLFQPDIILIVIVVTSIMMTIGLVKFGDDKEAKKEVEPAISAEGDSEISYFLQREGDDEDGSEEEEDHGPSILDELAEHEDSERKKAESGLGMNDEPENEPKEEDSDELEDDQPKKD</sequence>
<keyword evidence="3" id="KW-0050">Antiport</keyword>
<evidence type="ECO:0000313" key="13">
    <source>
        <dbReference type="Proteomes" id="UP000199437"/>
    </source>
</evidence>
<dbReference type="AlphaFoldDB" id="A0A1I0QY08"/>
<dbReference type="GO" id="GO:1902600">
    <property type="term" value="P:proton transmembrane transport"/>
    <property type="evidence" value="ECO:0007669"/>
    <property type="project" value="InterPro"/>
</dbReference>
<dbReference type="PANTHER" id="PTHR32507">
    <property type="entry name" value="NA(+)/H(+) ANTIPORTER 1"/>
    <property type="match status" value="1"/>
</dbReference>
<dbReference type="InterPro" id="IPR038770">
    <property type="entry name" value="Na+/solute_symporter_sf"/>
</dbReference>
<keyword evidence="13" id="KW-1185">Reference proteome</keyword>
<evidence type="ECO:0000259" key="11">
    <source>
        <dbReference type="Pfam" id="PF00999"/>
    </source>
</evidence>
<dbReference type="GeneID" id="99987551"/>
<feature type="transmembrane region" description="Helical" evidence="10">
    <location>
        <begin position="279"/>
        <end position="300"/>
    </location>
</feature>
<feature type="domain" description="Cation/H+ exchanger transmembrane" evidence="11">
    <location>
        <begin position="16"/>
        <end position="386"/>
    </location>
</feature>
<gene>
    <name evidence="12" type="ORF">SAMN05216290_2866</name>
</gene>
<organism evidence="12 13">
    <name type="scientific">Roseivirga pacifica</name>
    <dbReference type="NCBI Taxonomy" id="1267423"/>
    <lineage>
        <taxon>Bacteria</taxon>
        <taxon>Pseudomonadati</taxon>
        <taxon>Bacteroidota</taxon>
        <taxon>Cytophagia</taxon>
        <taxon>Cytophagales</taxon>
        <taxon>Roseivirgaceae</taxon>
        <taxon>Roseivirga</taxon>
    </lineage>
</organism>
<dbReference type="PANTHER" id="PTHR32507:SF0">
    <property type="entry name" value="NA(+)_H(+) ANTIPORTER 2-RELATED"/>
    <property type="match status" value="1"/>
</dbReference>
<dbReference type="Pfam" id="PF00999">
    <property type="entry name" value="Na_H_Exchanger"/>
    <property type="match status" value="1"/>
</dbReference>
<dbReference type="RefSeq" id="WP_090259254.1">
    <property type="nucleotide sequence ID" value="NZ_FOIR01000002.1"/>
</dbReference>
<feature type="transmembrane region" description="Helical" evidence="10">
    <location>
        <begin position="56"/>
        <end position="77"/>
    </location>
</feature>
<evidence type="ECO:0000256" key="2">
    <source>
        <dbReference type="ARBA" id="ARBA00022448"/>
    </source>
</evidence>
<reference evidence="13" key="1">
    <citation type="submission" date="2016-10" db="EMBL/GenBank/DDBJ databases">
        <authorList>
            <person name="Varghese N."/>
            <person name="Submissions S."/>
        </authorList>
    </citation>
    <scope>NUCLEOTIDE SEQUENCE [LARGE SCALE GENOMIC DNA]</scope>
    <source>
        <strain evidence="13">CGMCC 1.12402</strain>
    </source>
</reference>
<keyword evidence="4" id="KW-1003">Cell membrane</keyword>
<feature type="transmembrane region" description="Helical" evidence="10">
    <location>
        <begin position="31"/>
        <end position="50"/>
    </location>
</feature>
<feature type="region of interest" description="Disordered" evidence="9">
    <location>
        <begin position="415"/>
        <end position="482"/>
    </location>
</feature>
<evidence type="ECO:0000256" key="1">
    <source>
        <dbReference type="ARBA" id="ARBA00004651"/>
    </source>
</evidence>
<comment type="subcellular location">
    <subcellularLocation>
        <location evidence="1">Cell membrane</location>
        <topology evidence="1">Multi-pass membrane protein</topology>
    </subcellularLocation>
</comment>
<evidence type="ECO:0000256" key="3">
    <source>
        <dbReference type="ARBA" id="ARBA00022449"/>
    </source>
</evidence>
<keyword evidence="7" id="KW-0406">Ion transport</keyword>
<evidence type="ECO:0000313" key="12">
    <source>
        <dbReference type="EMBL" id="SEW32470.1"/>
    </source>
</evidence>
<dbReference type="InterPro" id="IPR006153">
    <property type="entry name" value="Cation/H_exchanger_TM"/>
</dbReference>
<name>A0A1I0QY08_9BACT</name>
<feature type="transmembrane region" description="Helical" evidence="10">
    <location>
        <begin position="306"/>
        <end position="328"/>
    </location>
</feature>
<keyword evidence="2" id="KW-0813">Transport</keyword>
<evidence type="ECO:0000256" key="6">
    <source>
        <dbReference type="ARBA" id="ARBA00022989"/>
    </source>
</evidence>
<keyword evidence="5 10" id="KW-0812">Transmembrane</keyword>
<dbReference type="EMBL" id="FOIR01000002">
    <property type="protein sequence ID" value="SEW32470.1"/>
    <property type="molecule type" value="Genomic_DNA"/>
</dbReference>
<dbReference type="OrthoDB" id="643057at2"/>
<keyword evidence="6 10" id="KW-1133">Transmembrane helix</keyword>
<feature type="transmembrane region" description="Helical" evidence="10">
    <location>
        <begin position="216"/>
        <end position="232"/>
    </location>
</feature>
<evidence type="ECO:0000256" key="10">
    <source>
        <dbReference type="SAM" id="Phobius"/>
    </source>
</evidence>
<evidence type="ECO:0000256" key="5">
    <source>
        <dbReference type="ARBA" id="ARBA00022692"/>
    </source>
</evidence>
<feature type="compositionally biased region" description="Acidic residues" evidence="9">
    <location>
        <begin position="421"/>
        <end position="432"/>
    </location>
</feature>
<evidence type="ECO:0000256" key="4">
    <source>
        <dbReference type="ARBA" id="ARBA00022475"/>
    </source>
</evidence>
<feature type="transmembrane region" description="Helical" evidence="10">
    <location>
        <begin position="6"/>
        <end position="24"/>
    </location>
</feature>
<feature type="transmembrane region" description="Helical" evidence="10">
    <location>
        <begin position="184"/>
        <end position="209"/>
    </location>
</feature>
<proteinExistence type="predicted"/>
<feature type="transmembrane region" description="Helical" evidence="10">
    <location>
        <begin position="153"/>
        <end position="172"/>
    </location>
</feature>
<dbReference type="GO" id="GO:0005886">
    <property type="term" value="C:plasma membrane"/>
    <property type="evidence" value="ECO:0007669"/>
    <property type="project" value="UniProtKB-SubCell"/>
</dbReference>
<feature type="transmembrane region" description="Helical" evidence="10">
    <location>
        <begin position="340"/>
        <end position="360"/>
    </location>
</feature>
<dbReference type="Proteomes" id="UP000199437">
    <property type="component" value="Unassembled WGS sequence"/>
</dbReference>
<dbReference type="Gene3D" id="1.20.1530.20">
    <property type="match status" value="1"/>
</dbReference>
<feature type="transmembrane region" description="Helical" evidence="10">
    <location>
        <begin position="372"/>
        <end position="389"/>
    </location>
</feature>
<dbReference type="GO" id="GO:0015297">
    <property type="term" value="F:antiporter activity"/>
    <property type="evidence" value="ECO:0007669"/>
    <property type="project" value="UniProtKB-KW"/>
</dbReference>
<evidence type="ECO:0000256" key="9">
    <source>
        <dbReference type="SAM" id="MobiDB-lite"/>
    </source>
</evidence>
<feature type="compositionally biased region" description="Basic and acidic residues" evidence="9">
    <location>
        <begin position="444"/>
        <end position="453"/>
    </location>
</feature>
<evidence type="ECO:0000256" key="8">
    <source>
        <dbReference type="ARBA" id="ARBA00023136"/>
    </source>
</evidence>
<feature type="transmembrane region" description="Helical" evidence="10">
    <location>
        <begin position="89"/>
        <end position="112"/>
    </location>
</feature>
<evidence type="ECO:0000256" key="7">
    <source>
        <dbReference type="ARBA" id="ARBA00023065"/>
    </source>
</evidence>
<feature type="compositionally biased region" description="Acidic residues" evidence="9">
    <location>
        <begin position="460"/>
        <end position="476"/>
    </location>
</feature>
<keyword evidence="8 10" id="KW-0472">Membrane</keyword>
<dbReference type="STRING" id="1267423.SAMN05216290_2866"/>
<accession>A0A1I0QY08</accession>